<dbReference type="Pfam" id="PF19289">
    <property type="entry name" value="PmbA_TldD_3rd"/>
    <property type="match status" value="1"/>
</dbReference>
<comment type="caution">
    <text evidence="5">The sequence shown here is derived from an EMBL/GenBank/DDBJ whole genome shotgun (WGS) entry which is preliminary data.</text>
</comment>
<gene>
    <name evidence="5" type="ORF">EDD57_1033</name>
</gene>
<dbReference type="InterPro" id="IPR035068">
    <property type="entry name" value="TldD/PmbA_N"/>
</dbReference>
<evidence type="ECO:0000313" key="6">
    <source>
        <dbReference type="Proteomes" id="UP000294746"/>
    </source>
</evidence>
<dbReference type="Gene3D" id="3.30.2290.10">
    <property type="entry name" value="PmbA/TldD superfamily"/>
    <property type="match status" value="1"/>
</dbReference>
<feature type="domain" description="Metalloprotease TldD/E central" evidence="4">
    <location>
        <begin position="128"/>
        <end position="211"/>
    </location>
</feature>
<keyword evidence="5" id="KW-0378">Hydrolase</keyword>
<feature type="domain" description="Metalloprotease TldD/E C-terminal" evidence="3">
    <location>
        <begin position="226"/>
        <end position="451"/>
    </location>
</feature>
<reference evidence="5 6" key="1">
    <citation type="submission" date="2019-03" db="EMBL/GenBank/DDBJ databases">
        <title>Genomic Encyclopedia of Type Strains, Phase IV (KMG-IV): sequencing the most valuable type-strain genomes for metagenomic binning, comparative biology and taxonomic classification.</title>
        <authorList>
            <person name="Goeker M."/>
        </authorList>
    </citation>
    <scope>NUCLEOTIDE SEQUENCE [LARGE SCALE GENOMIC DNA]</scope>
    <source>
        <strain evidence="5 6">DSM 46831</strain>
    </source>
</reference>
<protein>
    <submittedName>
        <fullName evidence="5">Putative Zn-dependent protease</fullName>
    </submittedName>
</protein>
<dbReference type="Pfam" id="PF01523">
    <property type="entry name" value="PmbA_TldD_1st"/>
    <property type="match status" value="1"/>
</dbReference>
<dbReference type="InterPro" id="IPR045569">
    <property type="entry name" value="Metalloprtase-TldD/E_C"/>
</dbReference>
<dbReference type="Pfam" id="PF19290">
    <property type="entry name" value="PmbA_TldD_2nd"/>
    <property type="match status" value="1"/>
</dbReference>
<evidence type="ECO:0000259" key="2">
    <source>
        <dbReference type="Pfam" id="PF01523"/>
    </source>
</evidence>
<name>A0A4R2S1Y0_9BACL</name>
<dbReference type="InterPro" id="IPR036059">
    <property type="entry name" value="TldD/PmbA_sf"/>
</dbReference>
<dbReference type="InterPro" id="IPR002510">
    <property type="entry name" value="Metalloprtase-TldD/E_N"/>
</dbReference>
<comment type="similarity">
    <text evidence="1">Belongs to the peptidase U62 family.</text>
</comment>
<dbReference type="Proteomes" id="UP000294746">
    <property type="component" value="Unassembled WGS sequence"/>
</dbReference>
<dbReference type="OrthoDB" id="9803618at2"/>
<dbReference type="PANTHER" id="PTHR43666:SF1">
    <property type="entry name" value="CONSERVED PROTEIN"/>
    <property type="match status" value="1"/>
</dbReference>
<organism evidence="5 6">
    <name type="scientific">Baia soyae</name>
    <dbReference type="NCBI Taxonomy" id="1544746"/>
    <lineage>
        <taxon>Bacteria</taxon>
        <taxon>Bacillati</taxon>
        <taxon>Bacillota</taxon>
        <taxon>Bacilli</taxon>
        <taxon>Bacillales</taxon>
        <taxon>Thermoactinomycetaceae</taxon>
        <taxon>Baia</taxon>
    </lineage>
</organism>
<evidence type="ECO:0000259" key="3">
    <source>
        <dbReference type="Pfam" id="PF19289"/>
    </source>
</evidence>
<dbReference type="EMBL" id="SLXV01000003">
    <property type="protein sequence ID" value="TCP70191.1"/>
    <property type="molecule type" value="Genomic_DNA"/>
</dbReference>
<evidence type="ECO:0000313" key="5">
    <source>
        <dbReference type="EMBL" id="TCP70191.1"/>
    </source>
</evidence>
<accession>A0A4R2S1Y0</accession>
<evidence type="ECO:0000259" key="4">
    <source>
        <dbReference type="Pfam" id="PF19290"/>
    </source>
</evidence>
<dbReference type="InterPro" id="IPR045570">
    <property type="entry name" value="Metalloprtase-TldD/E_cen_dom"/>
</dbReference>
<dbReference type="RefSeq" id="WP_131847667.1">
    <property type="nucleotide sequence ID" value="NZ_SLXV01000003.1"/>
</dbReference>
<dbReference type="PANTHER" id="PTHR43666">
    <property type="entry name" value="TLDD PROTEIN"/>
    <property type="match status" value="1"/>
</dbReference>
<dbReference type="GO" id="GO:0006508">
    <property type="term" value="P:proteolysis"/>
    <property type="evidence" value="ECO:0007669"/>
    <property type="project" value="UniProtKB-KW"/>
</dbReference>
<dbReference type="AlphaFoldDB" id="A0A4R2S1Y0"/>
<dbReference type="SUPFAM" id="SSF111283">
    <property type="entry name" value="Putative modulator of DNA gyrase, PmbA/TldD"/>
    <property type="match status" value="1"/>
</dbReference>
<keyword evidence="6" id="KW-1185">Reference proteome</keyword>
<sequence length="456" mass="49834">MKIQEHTVAKAFLQACDFVINTGQGLADHIACFLLGDQHTLTRYANNQIIQNVRKQDHTMIVKVILSGRIGMASCNQFDEQTLYRTVKQAVELAKFAPIHPTVAGFPEQEIIPQVNGCDEATEQVTATEMAKMVEMIVSKSVANHLRAAGAVQVQVMDQAVANSSGVRVYGRRTKAEVHAVVLGKTGSGYASDTKRSFYDLQAEEVVRVAIEKCQLSEGAIELPAGDYPVILEQKATAELLSYLGVLAFNPVTYHQGNGFLSNRMGYRVLSEQLSISEDPLGKEGLPDGFDWDGLPKQKVSLIQDGVATGMIYDDAIGKKYGCKSTGNAKYPLSPSFMEICPSHLHMEAGKTSRADMIAQMERGILITRFHYVGVLHSKEILLTGMTRGGTFYIENGKIVSPVKNLRFTEKISSAFNQVVAVGDESKLHSWPGSMSTVKAPDLMLSTFHFNGAASH</sequence>
<proteinExistence type="inferred from homology"/>
<feature type="domain" description="Metalloprotease TldD/E N-terminal" evidence="2">
    <location>
        <begin position="40"/>
        <end position="94"/>
    </location>
</feature>
<evidence type="ECO:0000256" key="1">
    <source>
        <dbReference type="ARBA" id="ARBA00005836"/>
    </source>
</evidence>
<keyword evidence="5" id="KW-0645">Protease</keyword>
<dbReference type="GO" id="GO:0008237">
    <property type="term" value="F:metallopeptidase activity"/>
    <property type="evidence" value="ECO:0007669"/>
    <property type="project" value="InterPro"/>
</dbReference>